<evidence type="ECO:0000256" key="2">
    <source>
        <dbReference type="ARBA" id="ARBA00004988"/>
    </source>
</evidence>
<evidence type="ECO:0000256" key="8">
    <source>
        <dbReference type="ARBA" id="ARBA00032273"/>
    </source>
</evidence>
<dbReference type="NCBIfam" id="TIGR00021">
    <property type="entry name" value="rpiA"/>
    <property type="match status" value="1"/>
</dbReference>
<dbReference type="InterPro" id="IPR004788">
    <property type="entry name" value="Ribose5P_isomerase_type_A"/>
</dbReference>
<accession>A0A9P9WC05</accession>
<comment type="caution">
    <text evidence="10">The sequence shown here is derived from an EMBL/GenBank/DDBJ whole genome shotgun (WGS) entry which is preliminary data.</text>
</comment>
<proteinExistence type="inferred from homology"/>
<evidence type="ECO:0000313" key="11">
    <source>
        <dbReference type="Proteomes" id="UP000829685"/>
    </source>
</evidence>
<dbReference type="PANTHER" id="PTHR11934">
    <property type="entry name" value="RIBOSE-5-PHOSPHATE ISOMERASE"/>
    <property type="match status" value="1"/>
</dbReference>
<evidence type="ECO:0000256" key="5">
    <source>
        <dbReference type="ARBA" id="ARBA00019150"/>
    </source>
</evidence>
<evidence type="ECO:0000256" key="7">
    <source>
        <dbReference type="ARBA" id="ARBA00029734"/>
    </source>
</evidence>
<dbReference type="SUPFAM" id="SSF100950">
    <property type="entry name" value="NagB/RpiA/CoA transferase-like"/>
    <property type="match status" value="1"/>
</dbReference>
<reference evidence="10" key="1">
    <citation type="submission" date="2021-03" db="EMBL/GenBank/DDBJ databases">
        <title>Revisited historic fungal species revealed as producer of novel bioactive compounds through whole genome sequencing and comparative genomics.</title>
        <authorList>
            <person name="Vignolle G.A."/>
            <person name="Hochenegger N."/>
            <person name="Mach R.L."/>
            <person name="Mach-Aigner A.R."/>
            <person name="Javad Rahimi M."/>
            <person name="Salim K.A."/>
            <person name="Chan C.M."/>
            <person name="Lim L.B.L."/>
            <person name="Cai F."/>
            <person name="Druzhinina I.S."/>
            <person name="U'Ren J.M."/>
            <person name="Derntl C."/>
        </authorList>
    </citation>
    <scope>NUCLEOTIDE SEQUENCE</scope>
    <source>
        <strain evidence="10">TUCIM 5799</strain>
    </source>
</reference>
<evidence type="ECO:0000256" key="6">
    <source>
        <dbReference type="ARBA" id="ARBA00023235"/>
    </source>
</evidence>
<comment type="catalytic activity">
    <reaction evidence="1">
        <text>aldehydo-D-ribose 5-phosphate = D-ribulose 5-phosphate</text>
        <dbReference type="Rhea" id="RHEA:14657"/>
        <dbReference type="ChEBI" id="CHEBI:58121"/>
        <dbReference type="ChEBI" id="CHEBI:58273"/>
        <dbReference type="EC" id="5.3.1.6"/>
    </reaction>
</comment>
<dbReference type="GO" id="GO:0009052">
    <property type="term" value="P:pentose-phosphate shunt, non-oxidative branch"/>
    <property type="evidence" value="ECO:0007669"/>
    <property type="project" value="InterPro"/>
</dbReference>
<keyword evidence="6" id="KW-0413">Isomerase</keyword>
<keyword evidence="11" id="KW-1185">Reference proteome</keyword>
<comment type="similarity">
    <text evidence="3">Belongs to the ribose 5-phosphate isomerase family.</text>
</comment>
<dbReference type="EC" id="5.3.1.6" evidence="4"/>
<dbReference type="PANTHER" id="PTHR11934:SF0">
    <property type="entry name" value="RIBOSE-5-PHOSPHATE ISOMERASE"/>
    <property type="match status" value="1"/>
</dbReference>
<evidence type="ECO:0000256" key="3">
    <source>
        <dbReference type="ARBA" id="ARBA00008088"/>
    </source>
</evidence>
<dbReference type="InterPro" id="IPR037171">
    <property type="entry name" value="NagB/RpiA_transferase-like"/>
</dbReference>
<dbReference type="GO" id="GO:0005737">
    <property type="term" value="C:cytoplasm"/>
    <property type="evidence" value="ECO:0007669"/>
    <property type="project" value="TreeGrafter"/>
</dbReference>
<dbReference type="GO" id="GO:0004751">
    <property type="term" value="F:ribose-5-phosphate isomerase activity"/>
    <property type="evidence" value="ECO:0007669"/>
    <property type="project" value="UniProtKB-EC"/>
</dbReference>
<dbReference type="Pfam" id="PF06026">
    <property type="entry name" value="Rib_5-P_isom_A"/>
    <property type="match status" value="1"/>
</dbReference>
<dbReference type="CDD" id="cd01398">
    <property type="entry name" value="RPI_A"/>
    <property type="match status" value="1"/>
</dbReference>
<gene>
    <name evidence="10" type="ORF">JX265_011799</name>
</gene>
<dbReference type="Gene3D" id="3.40.50.1360">
    <property type="match status" value="1"/>
</dbReference>
<dbReference type="EMBL" id="JAFIMR010000045">
    <property type="protein sequence ID" value="KAI1856287.1"/>
    <property type="molecule type" value="Genomic_DNA"/>
</dbReference>
<dbReference type="SUPFAM" id="SSF75445">
    <property type="entry name" value="D-ribose-5-phosphate isomerase (RpiA), lid domain"/>
    <property type="match status" value="1"/>
</dbReference>
<dbReference type="Gene3D" id="3.30.70.260">
    <property type="match status" value="1"/>
</dbReference>
<protein>
    <recommendedName>
        <fullName evidence="5">Ribose-5-phosphate isomerase</fullName>
        <ecNumber evidence="4">5.3.1.6</ecNumber>
    </recommendedName>
    <alternativeName>
        <fullName evidence="8">D-ribose-5-phosphate ketol-isomerase</fullName>
    </alternativeName>
    <alternativeName>
        <fullName evidence="7">Phosphoriboisomerase</fullName>
    </alternativeName>
</protein>
<name>A0A9P9WC05_9PEZI</name>
<comment type="pathway">
    <text evidence="2">Carbohydrate degradation; pentose phosphate pathway; D-ribose 5-phosphate from D-ribulose 5-phosphate (non-oxidative stage): step 1/1.</text>
</comment>
<sequence length="348" mass="37874">MLLARLRSVNRFRNLVGCYGQYYGRTFTSVARQRSQVTQSTPPPLSHKSSKMAPVKMEPPPPPPVTTAGDLVESAKRAAGRRAVAEHLDTAYRHIGIGSGSTIKYVVEAIAELPASQTSQMKFVPTGIQSRELIRAARLPLLDITDLFTEKEYEDAQQYIDVCFDGADEVDLELNCIKGGGACHLQEKMVANYSRKFVCVADYRKQVPRLLTNWVGVPIEVSPKITEGVRRGLISIGAQKPFIRSGLPGKAGPVVTDNGNHVIDAPFPTLLLNSEAHLMDPSRGIWTPDALLNRIKQISGVIEVGIFTGYDGPEARAAGANAARAAQKPIVVYFGMADGSVETKYAQK</sequence>
<evidence type="ECO:0000256" key="4">
    <source>
        <dbReference type="ARBA" id="ARBA00011959"/>
    </source>
</evidence>
<evidence type="ECO:0000256" key="9">
    <source>
        <dbReference type="SAM" id="MobiDB-lite"/>
    </source>
</evidence>
<dbReference type="AlphaFoldDB" id="A0A9P9WC05"/>
<organism evidence="10 11">
    <name type="scientific">Neoarthrinium moseri</name>
    <dbReference type="NCBI Taxonomy" id="1658444"/>
    <lineage>
        <taxon>Eukaryota</taxon>
        <taxon>Fungi</taxon>
        <taxon>Dikarya</taxon>
        <taxon>Ascomycota</taxon>
        <taxon>Pezizomycotina</taxon>
        <taxon>Sordariomycetes</taxon>
        <taxon>Xylariomycetidae</taxon>
        <taxon>Amphisphaeriales</taxon>
        <taxon>Apiosporaceae</taxon>
        <taxon>Neoarthrinium</taxon>
    </lineage>
</organism>
<dbReference type="Proteomes" id="UP000829685">
    <property type="component" value="Unassembled WGS sequence"/>
</dbReference>
<evidence type="ECO:0000256" key="1">
    <source>
        <dbReference type="ARBA" id="ARBA00001713"/>
    </source>
</evidence>
<feature type="region of interest" description="Disordered" evidence="9">
    <location>
        <begin position="33"/>
        <end position="68"/>
    </location>
</feature>
<dbReference type="GO" id="GO:0006014">
    <property type="term" value="P:D-ribose metabolic process"/>
    <property type="evidence" value="ECO:0007669"/>
    <property type="project" value="TreeGrafter"/>
</dbReference>
<evidence type="ECO:0000313" key="10">
    <source>
        <dbReference type="EMBL" id="KAI1856287.1"/>
    </source>
</evidence>